<name>A0A072VA65_MEDTR</name>
<proteinExistence type="predicted"/>
<organism evidence="3 5">
    <name type="scientific">Medicago truncatula</name>
    <name type="common">Barrel medic</name>
    <name type="synonym">Medicago tribuloides</name>
    <dbReference type="NCBI Taxonomy" id="3880"/>
    <lineage>
        <taxon>Eukaryota</taxon>
        <taxon>Viridiplantae</taxon>
        <taxon>Streptophyta</taxon>
        <taxon>Embryophyta</taxon>
        <taxon>Tracheophyta</taxon>
        <taxon>Spermatophyta</taxon>
        <taxon>Magnoliopsida</taxon>
        <taxon>eudicotyledons</taxon>
        <taxon>Gunneridae</taxon>
        <taxon>Pentapetalae</taxon>
        <taxon>rosids</taxon>
        <taxon>fabids</taxon>
        <taxon>Fabales</taxon>
        <taxon>Fabaceae</taxon>
        <taxon>Papilionoideae</taxon>
        <taxon>50 kb inversion clade</taxon>
        <taxon>NPAAA clade</taxon>
        <taxon>Hologalegina</taxon>
        <taxon>IRL clade</taxon>
        <taxon>Trifolieae</taxon>
        <taxon>Medicago</taxon>
    </lineage>
</organism>
<dbReference type="KEGG" id="mtr:25487153"/>
<dbReference type="EnsemblPlants" id="KEH38501">
    <property type="protein sequence ID" value="KEH38501"/>
    <property type="gene ID" value="MTR_2g072730"/>
</dbReference>
<dbReference type="PANTHER" id="PTHR31900">
    <property type="entry name" value="F-BOX/RNI SUPERFAMILY PROTEIN-RELATED"/>
    <property type="match status" value="1"/>
</dbReference>
<protein>
    <submittedName>
        <fullName evidence="3">F-box/RNI/FBD-like domain protein</fullName>
    </submittedName>
</protein>
<evidence type="ECO:0000313" key="4">
    <source>
        <dbReference type="EnsemblPlants" id="KEH38501"/>
    </source>
</evidence>
<reference evidence="4" key="3">
    <citation type="submission" date="2015-04" db="UniProtKB">
        <authorList>
            <consortium name="EnsemblPlants"/>
        </authorList>
    </citation>
    <scope>IDENTIFICATION</scope>
    <source>
        <strain evidence="4">cv. Jemalong A17</strain>
    </source>
</reference>
<dbReference type="OrthoDB" id="612216at2759"/>
<dbReference type="InterPro" id="IPR050232">
    <property type="entry name" value="FBL13/AtMIF1-like"/>
</dbReference>
<dbReference type="AlphaFoldDB" id="A0A072VA65"/>
<dbReference type="CDD" id="cd22160">
    <property type="entry name" value="F-box_AtFBL13-like"/>
    <property type="match status" value="1"/>
</dbReference>
<reference evidence="3 5" key="1">
    <citation type="journal article" date="2011" name="Nature">
        <title>The Medicago genome provides insight into the evolution of rhizobial symbioses.</title>
        <authorList>
            <person name="Young N.D."/>
            <person name="Debelle F."/>
            <person name="Oldroyd G.E."/>
            <person name="Geurts R."/>
            <person name="Cannon S.B."/>
            <person name="Udvardi M.K."/>
            <person name="Benedito V.A."/>
            <person name="Mayer K.F."/>
            <person name="Gouzy J."/>
            <person name="Schoof H."/>
            <person name="Van de Peer Y."/>
            <person name="Proost S."/>
            <person name="Cook D.R."/>
            <person name="Meyers B.C."/>
            <person name="Spannagl M."/>
            <person name="Cheung F."/>
            <person name="De Mita S."/>
            <person name="Krishnakumar V."/>
            <person name="Gundlach H."/>
            <person name="Zhou S."/>
            <person name="Mudge J."/>
            <person name="Bharti A.K."/>
            <person name="Murray J.D."/>
            <person name="Naoumkina M.A."/>
            <person name="Rosen B."/>
            <person name="Silverstein K.A."/>
            <person name="Tang H."/>
            <person name="Rombauts S."/>
            <person name="Zhao P.X."/>
            <person name="Zhou P."/>
            <person name="Barbe V."/>
            <person name="Bardou P."/>
            <person name="Bechner M."/>
            <person name="Bellec A."/>
            <person name="Berger A."/>
            <person name="Berges H."/>
            <person name="Bidwell S."/>
            <person name="Bisseling T."/>
            <person name="Choisne N."/>
            <person name="Couloux A."/>
            <person name="Denny R."/>
            <person name="Deshpande S."/>
            <person name="Dai X."/>
            <person name="Doyle J.J."/>
            <person name="Dudez A.M."/>
            <person name="Farmer A.D."/>
            <person name="Fouteau S."/>
            <person name="Franken C."/>
            <person name="Gibelin C."/>
            <person name="Gish J."/>
            <person name="Goldstein S."/>
            <person name="Gonzalez A.J."/>
            <person name="Green P.J."/>
            <person name="Hallab A."/>
            <person name="Hartog M."/>
            <person name="Hua A."/>
            <person name="Humphray S.J."/>
            <person name="Jeong D.H."/>
            <person name="Jing Y."/>
            <person name="Jocker A."/>
            <person name="Kenton S.M."/>
            <person name="Kim D.J."/>
            <person name="Klee K."/>
            <person name="Lai H."/>
            <person name="Lang C."/>
            <person name="Lin S."/>
            <person name="Macmil S.L."/>
            <person name="Magdelenat G."/>
            <person name="Matthews L."/>
            <person name="McCorrison J."/>
            <person name="Monaghan E.L."/>
            <person name="Mun J.H."/>
            <person name="Najar F.Z."/>
            <person name="Nicholson C."/>
            <person name="Noirot C."/>
            <person name="O'Bleness M."/>
            <person name="Paule C.R."/>
            <person name="Poulain J."/>
            <person name="Prion F."/>
            <person name="Qin B."/>
            <person name="Qu C."/>
            <person name="Retzel E.F."/>
            <person name="Riddle C."/>
            <person name="Sallet E."/>
            <person name="Samain S."/>
            <person name="Samson N."/>
            <person name="Sanders I."/>
            <person name="Saurat O."/>
            <person name="Scarpelli C."/>
            <person name="Schiex T."/>
            <person name="Segurens B."/>
            <person name="Severin A.J."/>
            <person name="Sherrier D.J."/>
            <person name="Shi R."/>
            <person name="Sims S."/>
            <person name="Singer S.R."/>
            <person name="Sinharoy S."/>
            <person name="Sterck L."/>
            <person name="Viollet A."/>
            <person name="Wang B.B."/>
            <person name="Wang K."/>
            <person name="Wang M."/>
            <person name="Wang X."/>
            <person name="Warfsmann J."/>
            <person name="Weissenbach J."/>
            <person name="White D.D."/>
            <person name="White J.D."/>
            <person name="Wiley G.B."/>
            <person name="Wincker P."/>
            <person name="Xing Y."/>
            <person name="Yang L."/>
            <person name="Yao Z."/>
            <person name="Ying F."/>
            <person name="Zhai J."/>
            <person name="Zhou L."/>
            <person name="Zuber A."/>
            <person name="Denarie J."/>
            <person name="Dixon R.A."/>
            <person name="May G.D."/>
            <person name="Schwartz D.C."/>
            <person name="Rogers J."/>
            <person name="Quetier F."/>
            <person name="Town C.D."/>
            <person name="Roe B.A."/>
        </authorList>
    </citation>
    <scope>NUCLEOTIDE SEQUENCE [LARGE SCALE GENOMIC DNA]</scope>
    <source>
        <strain evidence="3">A17</strain>
        <strain evidence="4 5">cv. Jemalong A17</strain>
    </source>
</reference>
<dbReference type="InterPro" id="IPR036047">
    <property type="entry name" value="F-box-like_dom_sf"/>
</dbReference>
<accession>A0A072VA65</accession>
<evidence type="ECO:0000259" key="2">
    <source>
        <dbReference type="Pfam" id="PF08387"/>
    </source>
</evidence>
<gene>
    <name evidence="4" type="primary">25487153</name>
    <name evidence="3" type="ordered locus">MTR_2g072730</name>
</gene>
<dbReference type="Pfam" id="PF08387">
    <property type="entry name" value="FBD"/>
    <property type="match status" value="1"/>
</dbReference>
<feature type="domain" description="FBD" evidence="2">
    <location>
        <begin position="378"/>
        <end position="421"/>
    </location>
</feature>
<dbReference type="HOGENOM" id="CLU_010721_14_0_1"/>
<evidence type="ECO:0000259" key="1">
    <source>
        <dbReference type="Pfam" id="PF00646"/>
    </source>
</evidence>
<dbReference type="Proteomes" id="UP000002051">
    <property type="component" value="Chromosome 2"/>
</dbReference>
<dbReference type="SUPFAM" id="SSF81383">
    <property type="entry name" value="F-box domain"/>
    <property type="match status" value="1"/>
</dbReference>
<sequence length="463" mass="52847">MESVGSSNKKHKANEDIISNLPDSLITYILSCVPTKDAARTSVLSKRWIDCWTFVTKVNLDDSMFFKHKKKKSGGKRYFINFVNRALHLTKSNTAESFSLVITNKYDISLLNTWISGILKRNVKKLSITTYLELPFSAYTSHILFNYSYKLEELVLEMRCCSIKVPPCSSYDTCSFGSLNVIKLCGIMFTMDESLGILFRTLKKFEMKNCSWLSTDDVTLELNAPLLESVLINQQFRSVNRETRSCKIKFSASCMKEFTYRGYGMSQAIILSDPSAARNASAKITLDKEYGNSVQETQSCASLLLKQFSQVKCIQFYGLEVLTKQNVAVLPKFAMLSHLDLGYITGEVWFGLLHKTPVLNTLVFKRIFEFNQELLNSADVPDCLASSLQVVKFGTFHGLEDALFLANIFLENGMVLERMSFSFYDERSKSTVIEEFKEKLYSFKKGVSFAILDDNLYSYDYYR</sequence>
<dbReference type="Pfam" id="PF00646">
    <property type="entry name" value="F-box"/>
    <property type="match status" value="1"/>
</dbReference>
<reference evidence="3 5" key="2">
    <citation type="journal article" date="2014" name="BMC Genomics">
        <title>An improved genome release (version Mt4.0) for the model legume Medicago truncatula.</title>
        <authorList>
            <person name="Tang H."/>
            <person name="Krishnakumar V."/>
            <person name="Bidwell S."/>
            <person name="Rosen B."/>
            <person name="Chan A."/>
            <person name="Zhou S."/>
            <person name="Gentzbittel L."/>
            <person name="Childs K.L."/>
            <person name="Yandell M."/>
            <person name="Gundlach H."/>
            <person name="Mayer K.F."/>
            <person name="Schwartz D.C."/>
            <person name="Town C.D."/>
        </authorList>
    </citation>
    <scope>GENOME REANNOTATION</scope>
    <source>
        <strain evidence="3">A17</strain>
        <strain evidence="4 5">cv. Jemalong A17</strain>
    </source>
</reference>
<dbReference type="Gene3D" id="1.20.1280.50">
    <property type="match status" value="1"/>
</dbReference>
<feature type="domain" description="F-box" evidence="1">
    <location>
        <begin position="18"/>
        <end position="53"/>
    </location>
</feature>
<keyword evidence="5" id="KW-1185">Reference proteome</keyword>
<dbReference type="InterPro" id="IPR001810">
    <property type="entry name" value="F-box_dom"/>
</dbReference>
<dbReference type="EMBL" id="CM001218">
    <property type="protein sequence ID" value="KEH38501.1"/>
    <property type="molecule type" value="Genomic_DNA"/>
</dbReference>
<dbReference type="InterPro" id="IPR006566">
    <property type="entry name" value="FBD"/>
</dbReference>
<dbReference type="PANTHER" id="PTHR31900:SF32">
    <property type="entry name" value="F-BOX_RNI_FBD-LIKE DOMAIN PROTEIN"/>
    <property type="match status" value="1"/>
</dbReference>
<dbReference type="InterPro" id="IPR053781">
    <property type="entry name" value="F-box_AtFBL13-like"/>
</dbReference>
<evidence type="ECO:0000313" key="5">
    <source>
        <dbReference type="Proteomes" id="UP000002051"/>
    </source>
</evidence>
<evidence type="ECO:0000313" key="3">
    <source>
        <dbReference type="EMBL" id="KEH38501.1"/>
    </source>
</evidence>